<dbReference type="Pfam" id="PF00528">
    <property type="entry name" value="BPD_transp_1"/>
    <property type="match status" value="1"/>
</dbReference>
<evidence type="ECO:0000313" key="10">
    <source>
        <dbReference type="Proteomes" id="UP000013785"/>
    </source>
</evidence>
<dbReference type="InterPro" id="IPR000515">
    <property type="entry name" value="MetI-like"/>
</dbReference>
<dbReference type="PANTHER" id="PTHR43227">
    <property type="entry name" value="BLL4140 PROTEIN"/>
    <property type="match status" value="1"/>
</dbReference>
<feature type="transmembrane region" description="Helical" evidence="7">
    <location>
        <begin position="117"/>
        <end position="141"/>
    </location>
</feature>
<reference evidence="9 10" key="1">
    <citation type="submission" date="2013-02" db="EMBL/GenBank/DDBJ databases">
        <title>The Genome Sequence of Enterococcus phoeniculicola BAA-412.</title>
        <authorList>
            <consortium name="The Broad Institute Genome Sequencing Platform"/>
            <consortium name="The Broad Institute Genome Sequencing Center for Infectious Disease"/>
            <person name="Earl A.M."/>
            <person name="Gilmore M.S."/>
            <person name="Lebreton F."/>
            <person name="Walker B."/>
            <person name="Young S.K."/>
            <person name="Zeng Q."/>
            <person name="Gargeya S."/>
            <person name="Fitzgerald M."/>
            <person name="Haas B."/>
            <person name="Abouelleil A."/>
            <person name="Alvarado L."/>
            <person name="Arachchi H.M."/>
            <person name="Berlin A.M."/>
            <person name="Chapman S.B."/>
            <person name="Dewar J."/>
            <person name="Goldberg J."/>
            <person name="Griggs A."/>
            <person name="Gujja S."/>
            <person name="Hansen M."/>
            <person name="Howarth C."/>
            <person name="Imamovic A."/>
            <person name="Larimer J."/>
            <person name="McCowan C."/>
            <person name="Murphy C."/>
            <person name="Neiman D."/>
            <person name="Pearson M."/>
            <person name="Priest M."/>
            <person name="Roberts A."/>
            <person name="Saif S."/>
            <person name="Shea T."/>
            <person name="Sisk P."/>
            <person name="Sykes S."/>
            <person name="Wortman J."/>
            <person name="Nusbaum C."/>
            <person name="Birren B."/>
        </authorList>
    </citation>
    <scope>NUCLEOTIDE SEQUENCE [LARGE SCALE GENOMIC DNA]</scope>
    <source>
        <strain evidence="9 10">ATCC BAA-412</strain>
    </source>
</reference>
<dbReference type="CDD" id="cd06261">
    <property type="entry name" value="TM_PBP2"/>
    <property type="match status" value="1"/>
</dbReference>
<keyword evidence="5 7" id="KW-1133">Transmembrane helix</keyword>
<dbReference type="SUPFAM" id="SSF161098">
    <property type="entry name" value="MetI-like"/>
    <property type="match status" value="1"/>
</dbReference>
<dbReference type="PATRIC" id="fig|1158610.3.peg.2719"/>
<dbReference type="HOGENOM" id="CLU_016047_0_1_9"/>
<dbReference type="Proteomes" id="UP000013785">
    <property type="component" value="Unassembled WGS sequence"/>
</dbReference>
<dbReference type="InterPro" id="IPR035906">
    <property type="entry name" value="MetI-like_sf"/>
</dbReference>
<evidence type="ECO:0000256" key="2">
    <source>
        <dbReference type="ARBA" id="ARBA00022448"/>
    </source>
</evidence>
<feature type="domain" description="ABC transmembrane type-1" evidence="8">
    <location>
        <begin position="81"/>
        <end position="296"/>
    </location>
</feature>
<dbReference type="PANTHER" id="PTHR43227:SF11">
    <property type="entry name" value="BLL4140 PROTEIN"/>
    <property type="match status" value="1"/>
</dbReference>
<dbReference type="GO" id="GO:0055085">
    <property type="term" value="P:transmembrane transport"/>
    <property type="evidence" value="ECO:0007669"/>
    <property type="project" value="InterPro"/>
</dbReference>
<proteinExistence type="inferred from homology"/>
<feature type="transmembrane region" description="Helical" evidence="7">
    <location>
        <begin position="275"/>
        <end position="296"/>
    </location>
</feature>
<evidence type="ECO:0000256" key="5">
    <source>
        <dbReference type="ARBA" id="ARBA00022989"/>
    </source>
</evidence>
<gene>
    <name evidence="9" type="ORF">UC3_02737</name>
</gene>
<feature type="transmembrane region" description="Helical" evidence="7">
    <location>
        <begin position="87"/>
        <end position="105"/>
    </location>
</feature>
<evidence type="ECO:0000313" key="9">
    <source>
        <dbReference type="EMBL" id="EOL42385.1"/>
    </source>
</evidence>
<evidence type="ECO:0000256" key="7">
    <source>
        <dbReference type="RuleBase" id="RU363032"/>
    </source>
</evidence>
<dbReference type="EMBL" id="AJAT01000017">
    <property type="protein sequence ID" value="EOL42385.1"/>
    <property type="molecule type" value="Genomic_DNA"/>
</dbReference>
<evidence type="ECO:0000256" key="3">
    <source>
        <dbReference type="ARBA" id="ARBA00022475"/>
    </source>
</evidence>
<keyword evidence="6 7" id="KW-0472">Membrane</keyword>
<evidence type="ECO:0000256" key="1">
    <source>
        <dbReference type="ARBA" id="ARBA00004651"/>
    </source>
</evidence>
<keyword evidence="4 7" id="KW-0812">Transmembrane</keyword>
<keyword evidence="10" id="KW-1185">Reference proteome</keyword>
<organism evidence="9 10">
    <name type="scientific">Enterococcus phoeniculicola ATCC BAA-412</name>
    <dbReference type="NCBI Taxonomy" id="1158610"/>
    <lineage>
        <taxon>Bacteria</taxon>
        <taxon>Bacillati</taxon>
        <taxon>Bacillota</taxon>
        <taxon>Bacilli</taxon>
        <taxon>Lactobacillales</taxon>
        <taxon>Enterococcaceae</taxon>
        <taxon>Enterococcus</taxon>
    </lineage>
</organism>
<dbReference type="GO" id="GO:0005886">
    <property type="term" value="C:plasma membrane"/>
    <property type="evidence" value="ECO:0007669"/>
    <property type="project" value="UniProtKB-SubCell"/>
</dbReference>
<comment type="subcellular location">
    <subcellularLocation>
        <location evidence="1 7">Cell membrane</location>
        <topology evidence="1 7">Multi-pass membrane protein</topology>
    </subcellularLocation>
</comment>
<keyword evidence="2 7" id="KW-0813">Transport</keyword>
<protein>
    <recommendedName>
        <fullName evidence="8">ABC transmembrane type-1 domain-containing protein</fullName>
    </recommendedName>
</protein>
<dbReference type="eggNOG" id="COG4209">
    <property type="taxonomic scope" value="Bacteria"/>
</dbReference>
<dbReference type="AlphaFoldDB" id="R3WKH4"/>
<feature type="transmembrane region" description="Helical" evidence="7">
    <location>
        <begin position="222"/>
        <end position="243"/>
    </location>
</feature>
<sequence length="309" mass="35066">MDSLKIRKKRNWRKQIRQSLPLYFLLLPAVTILICFTYFPLYGLTIAFKDFSPVLGITNSPWVGMKYFVQFFNSYQFYDIIKNTLTISIYGIVVGFPLPILLAILCHQLRNGRFKKVFQIITYLPHFISIMVICGMILIFLSPSSGLFANILKQFSIKMPNILAFPSAFSSVIVWSDVWQHIGWDSIIYLAALAGIDPSLYEAAKMDGASRFQQMTRLDIPLILPTAMTLLILRAGSILNVGFEKVFLLQNKMNISASEIISTHVYKLGLINSQYSLSAAVGLFNTIINLLILLIVNRISKRLTNTTLF</sequence>
<comment type="similarity">
    <text evidence="7">Belongs to the binding-protein-dependent transport system permease family.</text>
</comment>
<accession>R3WKH4</accession>
<feature type="transmembrane region" description="Helical" evidence="7">
    <location>
        <begin position="20"/>
        <end position="41"/>
    </location>
</feature>
<comment type="caution">
    <text evidence="9">The sequence shown here is derived from an EMBL/GenBank/DDBJ whole genome shotgun (WGS) entry which is preliminary data.</text>
</comment>
<keyword evidence="3" id="KW-1003">Cell membrane</keyword>
<dbReference type="Gene3D" id="1.10.3720.10">
    <property type="entry name" value="MetI-like"/>
    <property type="match status" value="1"/>
</dbReference>
<evidence type="ECO:0000259" key="8">
    <source>
        <dbReference type="PROSITE" id="PS50928"/>
    </source>
</evidence>
<dbReference type="RefSeq" id="WP_010769372.1">
    <property type="nucleotide sequence ID" value="NZ_ASWE01000001.1"/>
</dbReference>
<dbReference type="STRING" id="154621.RV11_GL001934"/>
<evidence type="ECO:0000256" key="4">
    <source>
        <dbReference type="ARBA" id="ARBA00022692"/>
    </source>
</evidence>
<dbReference type="PROSITE" id="PS50928">
    <property type="entry name" value="ABC_TM1"/>
    <property type="match status" value="1"/>
</dbReference>
<dbReference type="InterPro" id="IPR050809">
    <property type="entry name" value="UgpAE/MalFG_permease"/>
</dbReference>
<name>R3WKH4_9ENTE</name>
<evidence type="ECO:0000256" key="6">
    <source>
        <dbReference type="ARBA" id="ARBA00023136"/>
    </source>
</evidence>